<keyword evidence="2" id="KW-1185">Reference proteome</keyword>
<dbReference type="SUPFAM" id="SSF82784">
    <property type="entry name" value="OsmC-like"/>
    <property type="match status" value="1"/>
</dbReference>
<gene>
    <name evidence="1" type="ORF">EDM21_23480</name>
</gene>
<dbReference type="PANTHER" id="PTHR35368:SF1">
    <property type="entry name" value="HYDROPEROXIDE REDUCTASE"/>
    <property type="match status" value="1"/>
</dbReference>
<dbReference type="Pfam" id="PF02566">
    <property type="entry name" value="OsmC"/>
    <property type="match status" value="1"/>
</dbReference>
<dbReference type="Proteomes" id="UP000490800">
    <property type="component" value="Unassembled WGS sequence"/>
</dbReference>
<reference evidence="1 2" key="1">
    <citation type="journal article" date="2019" name="Microorganisms">
        <title>Paenibacillus lutrae sp. nov., A Chitinolytic Species Isolated from A River Otter in Castril Natural Park, Granada, Spain.</title>
        <authorList>
            <person name="Rodriguez M."/>
            <person name="Reina J.C."/>
            <person name="Bejar V."/>
            <person name="Llamas I."/>
        </authorList>
    </citation>
    <scope>NUCLEOTIDE SEQUENCE [LARGE SCALE GENOMIC DNA]</scope>
    <source>
        <strain evidence="1 2">N10</strain>
    </source>
</reference>
<sequence length="187" mass="20808">MSGLNDYLAAKKQAIDKREEERHRNSHVPSEVLKARVSAKDRSGIREIRIRNFQIISDSPPDYAGYDLGPSSPELQLGVLGSCLTHITLIQAAIRGVQLDSLEVEVEGDQHKYAGKPGYEEIPFWPHNLRYTLHIESPASEEEITELYEAVEKVCPILNLLANPQKITGRILHTAGSGQAKEITVES</sequence>
<dbReference type="OrthoDB" id="1433018at2"/>
<dbReference type="InterPro" id="IPR015946">
    <property type="entry name" value="KH_dom-like_a/b"/>
</dbReference>
<evidence type="ECO:0000313" key="2">
    <source>
        <dbReference type="Proteomes" id="UP000490800"/>
    </source>
</evidence>
<dbReference type="InterPro" id="IPR052924">
    <property type="entry name" value="OsmC/Ohr_hydroprdx_reductase"/>
</dbReference>
<comment type="caution">
    <text evidence="1">The sequence shown here is derived from an EMBL/GenBank/DDBJ whole genome shotgun (WGS) entry which is preliminary data.</text>
</comment>
<name>A0A7X3FMZ3_9BACL</name>
<dbReference type="Gene3D" id="3.30.300.20">
    <property type="match status" value="1"/>
</dbReference>
<evidence type="ECO:0000313" key="1">
    <source>
        <dbReference type="EMBL" id="MVP02449.1"/>
    </source>
</evidence>
<organism evidence="1 2">
    <name type="scientific">Paenibacillus lutrae</name>
    <dbReference type="NCBI Taxonomy" id="2078573"/>
    <lineage>
        <taxon>Bacteria</taxon>
        <taxon>Bacillati</taxon>
        <taxon>Bacillota</taxon>
        <taxon>Bacilli</taxon>
        <taxon>Bacillales</taxon>
        <taxon>Paenibacillaceae</taxon>
        <taxon>Paenibacillus</taxon>
    </lineage>
</organism>
<dbReference type="InterPro" id="IPR003718">
    <property type="entry name" value="OsmC/Ohr_fam"/>
</dbReference>
<dbReference type="RefSeq" id="WP_157338806.1">
    <property type="nucleotide sequence ID" value="NZ_RHLK01000024.1"/>
</dbReference>
<accession>A0A7X3FMZ3</accession>
<proteinExistence type="predicted"/>
<dbReference type="EMBL" id="RHLK01000024">
    <property type="protein sequence ID" value="MVP02449.1"/>
    <property type="molecule type" value="Genomic_DNA"/>
</dbReference>
<protein>
    <submittedName>
        <fullName evidence="1">OsmC family peroxiredoxin</fullName>
    </submittedName>
</protein>
<dbReference type="AlphaFoldDB" id="A0A7X3FMZ3"/>
<dbReference type="InterPro" id="IPR036102">
    <property type="entry name" value="OsmC/Ohrsf"/>
</dbReference>
<dbReference type="PANTHER" id="PTHR35368">
    <property type="entry name" value="HYDROPEROXIDE REDUCTASE"/>
    <property type="match status" value="1"/>
</dbReference>